<dbReference type="EMBL" id="CP071518">
    <property type="protein sequence ID" value="QSX78785.1"/>
    <property type="molecule type" value="Genomic_DNA"/>
</dbReference>
<dbReference type="AlphaFoldDB" id="A0A974Y1D5"/>
<evidence type="ECO:0000313" key="6">
    <source>
        <dbReference type="EMBL" id="QSX78785.1"/>
    </source>
</evidence>
<evidence type="ECO:0000313" key="7">
    <source>
        <dbReference type="Proteomes" id="UP000639274"/>
    </source>
</evidence>
<feature type="compositionally biased region" description="Low complexity" evidence="5">
    <location>
        <begin position="273"/>
        <end position="286"/>
    </location>
</feature>
<keyword evidence="3" id="KW-0378">Hydrolase</keyword>
<name>A0A974Y1D5_9GAMM</name>
<organism evidence="6 7">
    <name type="scientific">Agrilutibacter solisilvae</name>
    <dbReference type="NCBI Taxonomy" id="2763317"/>
    <lineage>
        <taxon>Bacteria</taxon>
        <taxon>Pseudomonadati</taxon>
        <taxon>Pseudomonadota</taxon>
        <taxon>Gammaproteobacteria</taxon>
        <taxon>Lysobacterales</taxon>
        <taxon>Lysobacteraceae</taxon>
        <taxon>Agrilutibacter</taxon>
    </lineage>
</organism>
<gene>
    <name evidence="6" type="ORF">I8J32_002320</name>
</gene>
<dbReference type="SMART" id="SM01154">
    <property type="entry name" value="DUF1704"/>
    <property type="match status" value="1"/>
</dbReference>
<dbReference type="InterPro" id="IPR012548">
    <property type="entry name" value="MATCAP"/>
</dbReference>
<protein>
    <submittedName>
        <fullName evidence="6">DUF1704 domain-containing protein</fullName>
    </submittedName>
</protein>
<reference evidence="6 7" key="1">
    <citation type="submission" date="2021-03" db="EMBL/GenBank/DDBJ databases">
        <title>Lysobacter sp. nov. isolated from soil of gangwondo yeongwol, south Korea.</title>
        <authorList>
            <person name="Kim K.R."/>
            <person name="Kim K.H."/>
            <person name="Jeon C.O."/>
        </authorList>
    </citation>
    <scope>NUCLEOTIDE SEQUENCE [LARGE SCALE GENOMIC DNA]</scope>
    <source>
        <strain evidence="6 7">R19</strain>
    </source>
</reference>
<evidence type="ECO:0000256" key="1">
    <source>
        <dbReference type="ARBA" id="ARBA00001947"/>
    </source>
</evidence>
<feature type="region of interest" description="Disordered" evidence="5">
    <location>
        <begin position="241"/>
        <end position="302"/>
    </location>
</feature>
<evidence type="ECO:0000256" key="3">
    <source>
        <dbReference type="ARBA" id="ARBA00022801"/>
    </source>
</evidence>
<dbReference type="Proteomes" id="UP000639274">
    <property type="component" value="Chromosome"/>
</dbReference>
<proteinExistence type="predicted"/>
<evidence type="ECO:0000256" key="2">
    <source>
        <dbReference type="ARBA" id="ARBA00022670"/>
    </source>
</evidence>
<dbReference type="GO" id="GO:0006508">
    <property type="term" value="P:proteolysis"/>
    <property type="evidence" value="ECO:0007669"/>
    <property type="project" value="UniProtKB-KW"/>
</dbReference>
<dbReference type="Pfam" id="PF08014">
    <property type="entry name" value="MATCAP"/>
    <property type="match status" value="1"/>
</dbReference>
<comment type="cofactor">
    <cofactor evidence="1">
        <name>Zn(2+)</name>
        <dbReference type="ChEBI" id="CHEBI:29105"/>
    </cofactor>
</comment>
<dbReference type="GO" id="GO:0008237">
    <property type="term" value="F:metallopeptidase activity"/>
    <property type="evidence" value="ECO:0007669"/>
    <property type="project" value="UniProtKB-KW"/>
</dbReference>
<feature type="compositionally biased region" description="Basic residues" evidence="5">
    <location>
        <begin position="289"/>
        <end position="302"/>
    </location>
</feature>
<keyword evidence="4" id="KW-0482">Metalloprotease</keyword>
<dbReference type="KEGG" id="lsf:I8J32_002320"/>
<dbReference type="RefSeq" id="WP_207526737.1">
    <property type="nucleotide sequence ID" value="NZ_CP071518.1"/>
</dbReference>
<evidence type="ECO:0000256" key="4">
    <source>
        <dbReference type="ARBA" id="ARBA00023049"/>
    </source>
</evidence>
<sequence length="302" mass="33514">MAVTAPALFGHDPAFEPMLTCDRALGGVGRKIRVLNAIAWPVELEERFLQGWRAGNPALPQPATMPVPLDAEIATLDTLMRGLDRGHPIGNWLYKSAWSYRVAARMLGQIGQPGFTRCSVLLYGRPDTQYRNQVVNNADAARQMLAITDDLIDRELLTPVPCDIPADVFAQRLREKIAPFFVHDEVEVVLDPSLASKATASSSRVRIRATAMFSEEDLEQLTQHEAYIHTATLLNGKHQPHLRTLGLGAPRTTRTQEGPGDVRRDHHRRHGYRAPAARGPARADGAGRAGRRRLHRRVQGFP</sequence>
<evidence type="ECO:0000256" key="5">
    <source>
        <dbReference type="SAM" id="MobiDB-lite"/>
    </source>
</evidence>
<keyword evidence="7" id="KW-1185">Reference proteome</keyword>
<keyword evidence="2" id="KW-0645">Protease</keyword>
<accession>A0A974Y1D5</accession>